<dbReference type="STRING" id="455432.AWN90_19200"/>
<evidence type="ECO:0000313" key="1">
    <source>
        <dbReference type="EMBL" id="KZM75508.1"/>
    </source>
</evidence>
<gene>
    <name evidence="1" type="ORF">AWN90_19200</name>
</gene>
<organism evidence="1 2">
    <name type="scientific">Nocardia terpenica</name>
    <dbReference type="NCBI Taxonomy" id="455432"/>
    <lineage>
        <taxon>Bacteria</taxon>
        <taxon>Bacillati</taxon>
        <taxon>Actinomycetota</taxon>
        <taxon>Actinomycetes</taxon>
        <taxon>Mycobacteriales</taxon>
        <taxon>Nocardiaceae</taxon>
        <taxon>Nocardia</taxon>
    </lineage>
</organism>
<keyword evidence="2" id="KW-1185">Reference proteome</keyword>
<accession>A0A164PFR2</accession>
<dbReference type="AlphaFoldDB" id="A0A164PFR2"/>
<proteinExistence type="predicted"/>
<dbReference type="EMBL" id="LWGR01000003">
    <property type="protein sequence ID" value="KZM75508.1"/>
    <property type="molecule type" value="Genomic_DNA"/>
</dbReference>
<dbReference type="Proteomes" id="UP000076512">
    <property type="component" value="Unassembled WGS sequence"/>
</dbReference>
<comment type="caution">
    <text evidence="1">The sequence shown here is derived from an EMBL/GenBank/DDBJ whole genome shotgun (WGS) entry which is preliminary data.</text>
</comment>
<reference evidence="1 2" key="1">
    <citation type="submission" date="2016-04" db="EMBL/GenBank/DDBJ databases">
        <authorList>
            <person name="Evans L.H."/>
            <person name="Alamgir A."/>
            <person name="Owens N."/>
            <person name="Weber N.D."/>
            <person name="Virtaneva K."/>
            <person name="Barbian K."/>
            <person name="Babar A."/>
            <person name="Rosenke K."/>
        </authorList>
    </citation>
    <scope>NUCLEOTIDE SEQUENCE [LARGE SCALE GENOMIC DNA]</scope>
    <source>
        <strain evidence="1 2">IFM 0406</strain>
    </source>
</reference>
<sequence length="89" mass="10264">MTAQRYVVRYPNVEALQFDGTDECARQLQQWGAPVCPDPLPDGGWMLECTAIGAYRPQSLYHNVWVIHSELGWDICEPEQFERMYTRAG</sequence>
<protein>
    <submittedName>
        <fullName evidence="1">Uncharacterized protein</fullName>
    </submittedName>
</protein>
<name>A0A164PFR2_9NOCA</name>
<evidence type="ECO:0000313" key="2">
    <source>
        <dbReference type="Proteomes" id="UP000076512"/>
    </source>
</evidence>